<sequence>MNPISKKVLVSSVAAALVLGGAGYLQSKVFAAASTDAAASATEAGQAGTNAGTDTDAVKSSDGKRLGIRGGGPFGGHLMTEAAEVLGLTESDIRTALEAGSTLAEIAENNGMSKFDFVQKLVALESAKLDERLSEDGISDTKAAELKEGLNERLTEAVDGSAQELLMKGHGKGGRGFGKFGKPEEIAALLGMTEDELKAGLEGGQSLAELAAAKGMTEEELLQKLKEQLTEPLKQWIHEKSTHSNPSDASKTDTEAESAAE</sequence>
<feature type="region of interest" description="Disordered" evidence="1">
    <location>
        <begin position="43"/>
        <end position="66"/>
    </location>
</feature>
<feature type="compositionally biased region" description="Basic and acidic residues" evidence="1">
    <location>
        <begin position="56"/>
        <end position="65"/>
    </location>
</feature>
<dbReference type="Proteomes" id="UP000706926">
    <property type="component" value="Unassembled WGS sequence"/>
</dbReference>
<dbReference type="GeneID" id="95402712"/>
<dbReference type="RefSeq" id="WP_210094187.1">
    <property type="nucleotide sequence ID" value="NZ_BOSA01000001.1"/>
</dbReference>
<protein>
    <submittedName>
        <fullName evidence="3">Uncharacterized protein</fullName>
    </submittedName>
</protein>
<name>A0ABS4F5R4_9BACL</name>
<dbReference type="EMBL" id="JAGGKI010000002">
    <property type="protein sequence ID" value="MBP1891594.1"/>
    <property type="molecule type" value="Genomic_DNA"/>
</dbReference>
<evidence type="ECO:0000313" key="4">
    <source>
        <dbReference type="Proteomes" id="UP000706926"/>
    </source>
</evidence>
<evidence type="ECO:0000256" key="2">
    <source>
        <dbReference type="SAM" id="SignalP"/>
    </source>
</evidence>
<accession>A0ABS4F5R4</accession>
<evidence type="ECO:0000256" key="1">
    <source>
        <dbReference type="SAM" id="MobiDB-lite"/>
    </source>
</evidence>
<comment type="caution">
    <text evidence="3">The sequence shown here is derived from an EMBL/GenBank/DDBJ whole genome shotgun (WGS) entry which is preliminary data.</text>
</comment>
<reference evidence="3 4" key="1">
    <citation type="submission" date="2021-03" db="EMBL/GenBank/DDBJ databases">
        <title>Genomic Encyclopedia of Type Strains, Phase IV (KMG-IV): sequencing the most valuable type-strain genomes for metagenomic binning, comparative biology and taxonomic classification.</title>
        <authorList>
            <person name="Goeker M."/>
        </authorList>
    </citation>
    <scope>NUCLEOTIDE SEQUENCE [LARGE SCALE GENOMIC DNA]</scope>
    <source>
        <strain evidence="3 4">DSM 15596</strain>
    </source>
</reference>
<keyword evidence="4" id="KW-1185">Reference proteome</keyword>
<gene>
    <name evidence="3" type="ORF">J2Z18_000666</name>
</gene>
<feature type="chain" id="PRO_5045088730" evidence="2">
    <location>
        <begin position="28"/>
        <end position="261"/>
    </location>
</feature>
<proteinExistence type="predicted"/>
<feature type="region of interest" description="Disordered" evidence="1">
    <location>
        <begin position="233"/>
        <end position="261"/>
    </location>
</feature>
<organism evidence="3 4">
    <name type="scientific">Paenibacillus lactis</name>
    <dbReference type="NCBI Taxonomy" id="228574"/>
    <lineage>
        <taxon>Bacteria</taxon>
        <taxon>Bacillati</taxon>
        <taxon>Bacillota</taxon>
        <taxon>Bacilli</taxon>
        <taxon>Bacillales</taxon>
        <taxon>Paenibacillaceae</taxon>
        <taxon>Paenibacillus</taxon>
    </lineage>
</organism>
<evidence type="ECO:0000313" key="3">
    <source>
        <dbReference type="EMBL" id="MBP1891594.1"/>
    </source>
</evidence>
<feature type="signal peptide" evidence="2">
    <location>
        <begin position="1"/>
        <end position="27"/>
    </location>
</feature>
<keyword evidence="2" id="KW-0732">Signal</keyword>